<proteinExistence type="predicted"/>
<reference evidence="3" key="1">
    <citation type="submission" date="2016-02" db="EMBL/GenBank/DDBJ databases">
        <authorList>
            <person name="Dunlap C."/>
        </authorList>
    </citation>
    <scope>NUCLEOTIDE SEQUENCE [LARGE SCALE GENOMIC DNA]</scope>
    <source>
        <strain evidence="3">NRRL B-41092</strain>
    </source>
</reference>
<gene>
    <name evidence="2" type="ORF">AXI58_16090</name>
</gene>
<dbReference type="Gene3D" id="3.40.50.1820">
    <property type="entry name" value="alpha/beta hydrolase"/>
    <property type="match status" value="1"/>
</dbReference>
<dbReference type="STRING" id="1793963.AXI58_16090"/>
<organism evidence="2 3">
    <name type="scientific">Bacillus nakamurai</name>
    <dbReference type="NCBI Taxonomy" id="1793963"/>
    <lineage>
        <taxon>Bacteria</taxon>
        <taxon>Bacillati</taxon>
        <taxon>Bacillota</taxon>
        <taxon>Bacilli</taxon>
        <taxon>Bacillales</taxon>
        <taxon>Bacillaceae</taxon>
        <taxon>Bacillus</taxon>
    </lineage>
</organism>
<dbReference type="InterPro" id="IPR001375">
    <property type="entry name" value="Peptidase_S9_cat"/>
</dbReference>
<feature type="domain" description="Peptidase S9 prolyl oligopeptidase catalytic" evidence="1">
    <location>
        <begin position="99"/>
        <end position="255"/>
    </location>
</feature>
<dbReference type="OrthoDB" id="31158at2"/>
<dbReference type="RefSeq" id="WP_061521789.1">
    <property type="nucleotide sequence ID" value="NZ_JAJJBV010000004.1"/>
</dbReference>
<dbReference type="InterPro" id="IPR029058">
    <property type="entry name" value="AB_hydrolase_fold"/>
</dbReference>
<dbReference type="SUPFAM" id="SSF53474">
    <property type="entry name" value="alpha/beta-Hydrolases"/>
    <property type="match status" value="1"/>
</dbReference>
<comment type="caution">
    <text evidence="2">The sequence shown here is derived from an EMBL/GenBank/DDBJ whole genome shotgun (WGS) entry which is preliminary data.</text>
</comment>
<accession>A0A150F6P7</accession>
<dbReference type="PANTHER" id="PTHR47381:SF3">
    <property type="entry name" value="ALPHA_BETA-HYDROLASES SUPERFAMILY PROTEIN"/>
    <property type="match status" value="1"/>
</dbReference>
<dbReference type="GO" id="GO:0006508">
    <property type="term" value="P:proteolysis"/>
    <property type="evidence" value="ECO:0007669"/>
    <property type="project" value="InterPro"/>
</dbReference>
<dbReference type="PANTHER" id="PTHR47381">
    <property type="entry name" value="ALPHA/BETA-HYDROLASES SUPERFAMILY PROTEIN"/>
    <property type="match status" value="1"/>
</dbReference>
<sequence length="255" mass="29457">MILIDHQTVSGIPFLHIVKEENRDRPVPLVFFIHGFTSAKEHNLHFAYLLAEKGFRAVLPEALYHGERAEQLSAEELSVHFWDIVLNEISELRVLKEDFEARGLIDDGRIGLAGTSMGGITTFGAMAVYDWIKAGVSLMGSPNYTAFFQQQLEHIQQQGIDIDVSQEKVDELFERLKTFDLSLQPEKLRHRPLLFWHGVKDKVVPYAPTRGFYETIKPHYSERPERLQFIKDERADHKVPRHAVLETVAWFDKHL</sequence>
<dbReference type="EMBL" id="LSBA01000016">
    <property type="protein sequence ID" value="KXZ18870.1"/>
    <property type="molecule type" value="Genomic_DNA"/>
</dbReference>
<evidence type="ECO:0000313" key="3">
    <source>
        <dbReference type="Proteomes" id="UP000075430"/>
    </source>
</evidence>
<keyword evidence="3" id="KW-1185">Reference proteome</keyword>
<dbReference type="Proteomes" id="UP000075430">
    <property type="component" value="Unassembled WGS sequence"/>
</dbReference>
<name>A0A150F6P7_9BACI</name>
<dbReference type="GO" id="GO:0008236">
    <property type="term" value="F:serine-type peptidase activity"/>
    <property type="evidence" value="ECO:0007669"/>
    <property type="project" value="InterPro"/>
</dbReference>
<dbReference type="AlphaFoldDB" id="A0A150F6P7"/>
<protein>
    <submittedName>
        <fullName evidence="2">Esterase</fullName>
    </submittedName>
</protein>
<dbReference type="Pfam" id="PF00326">
    <property type="entry name" value="Peptidase_S9"/>
    <property type="match status" value="1"/>
</dbReference>
<evidence type="ECO:0000259" key="1">
    <source>
        <dbReference type="Pfam" id="PF00326"/>
    </source>
</evidence>
<evidence type="ECO:0000313" key="2">
    <source>
        <dbReference type="EMBL" id="KXZ18870.1"/>
    </source>
</evidence>